<dbReference type="InterPro" id="IPR037883">
    <property type="entry name" value="Knr4/Smi1-like_sf"/>
</dbReference>
<accession>A0A9X2SQI7</accession>
<reference evidence="2" key="1">
    <citation type="submission" date="2022-06" db="EMBL/GenBank/DDBJ databases">
        <title>Amycolatopsis iheyaensis sp. nov., a new species of the genus Amycolatopsis isolated from soil in Iheya island, Japan.</title>
        <authorList>
            <person name="Ngamcharungchit C."/>
            <person name="Kanto H."/>
            <person name="Take A."/>
            <person name="Intra B."/>
            <person name="Matsumoto A."/>
            <person name="Panbangred W."/>
            <person name="Inahashi Y."/>
        </authorList>
    </citation>
    <scope>NUCLEOTIDE SEQUENCE</scope>
    <source>
        <strain evidence="2">OK19-0408</strain>
    </source>
</reference>
<gene>
    <name evidence="2" type="ORF">M8542_43650</name>
</gene>
<comment type="caution">
    <text evidence="2">The sequence shown here is derived from an EMBL/GenBank/DDBJ whole genome shotgun (WGS) entry which is preliminary data.</text>
</comment>
<keyword evidence="3" id="KW-1185">Reference proteome</keyword>
<dbReference type="Proteomes" id="UP001144096">
    <property type="component" value="Unassembled WGS sequence"/>
</dbReference>
<evidence type="ECO:0000313" key="3">
    <source>
        <dbReference type="Proteomes" id="UP001144096"/>
    </source>
</evidence>
<dbReference type="SUPFAM" id="SSF160631">
    <property type="entry name" value="SMI1/KNR4-like"/>
    <property type="match status" value="1"/>
</dbReference>
<dbReference type="EMBL" id="JAMXQV010000035">
    <property type="protein sequence ID" value="MCR6489728.1"/>
    <property type="molecule type" value="Genomic_DNA"/>
</dbReference>
<dbReference type="InterPro" id="IPR018958">
    <property type="entry name" value="Knr4/Smi1-like_dom"/>
</dbReference>
<sequence length="183" mass="20819">MVSWDGVRERLAELAAADPGFERFGANRHEYRLGPPLPRAELAEFEARHGVTLPEDYRDFLLTVGGHGAGPYYGLYSLGAPECPDEDEWRAGFLSTPFPHTSGWNRAEHHPVDNEIPDDRYFDQRWITGSLNVAHFGCGAYFRLVVAGPERGRVWFDDRASDGGISPSDLHFREWYLEWLNQP</sequence>
<dbReference type="SMART" id="SM00860">
    <property type="entry name" value="SMI1_KNR4"/>
    <property type="match status" value="1"/>
</dbReference>
<dbReference type="Pfam" id="PF09346">
    <property type="entry name" value="SMI1_KNR4"/>
    <property type="match status" value="1"/>
</dbReference>
<name>A0A9X2SQI7_9PSEU</name>
<evidence type="ECO:0000313" key="2">
    <source>
        <dbReference type="EMBL" id="MCR6489728.1"/>
    </source>
</evidence>
<feature type="domain" description="Knr4/Smi1-like" evidence="1">
    <location>
        <begin position="36"/>
        <end position="182"/>
    </location>
</feature>
<organism evidence="2 3">
    <name type="scientific">Amycolatopsis iheyensis</name>
    <dbReference type="NCBI Taxonomy" id="2945988"/>
    <lineage>
        <taxon>Bacteria</taxon>
        <taxon>Bacillati</taxon>
        <taxon>Actinomycetota</taxon>
        <taxon>Actinomycetes</taxon>
        <taxon>Pseudonocardiales</taxon>
        <taxon>Pseudonocardiaceae</taxon>
        <taxon>Amycolatopsis</taxon>
    </lineage>
</organism>
<dbReference type="AlphaFoldDB" id="A0A9X2SQI7"/>
<dbReference type="RefSeq" id="WP_257926296.1">
    <property type="nucleotide sequence ID" value="NZ_JAMXQV010000035.1"/>
</dbReference>
<protein>
    <submittedName>
        <fullName evidence="2">SMI1/KNR4 family protein</fullName>
    </submittedName>
</protein>
<evidence type="ECO:0000259" key="1">
    <source>
        <dbReference type="SMART" id="SM00860"/>
    </source>
</evidence>
<proteinExistence type="predicted"/>
<dbReference type="Gene3D" id="3.40.1580.10">
    <property type="entry name" value="SMI1/KNR4-like"/>
    <property type="match status" value="1"/>
</dbReference>